<evidence type="ECO:0000256" key="9">
    <source>
        <dbReference type="PIRNR" id="PIRNR004862"/>
    </source>
</evidence>
<feature type="domain" description="Flagellar M-ring C-terminal" evidence="13">
    <location>
        <begin position="247"/>
        <end position="407"/>
    </location>
</feature>
<evidence type="ECO:0000256" key="4">
    <source>
        <dbReference type="ARBA" id="ARBA00022475"/>
    </source>
</evidence>
<evidence type="ECO:0000256" key="2">
    <source>
        <dbReference type="ARBA" id="ARBA00004651"/>
    </source>
</evidence>
<dbReference type="EMBL" id="JABEQP010000004">
    <property type="protein sequence ID" value="MBB2197457.1"/>
    <property type="molecule type" value="Genomic_DNA"/>
</dbReference>
<dbReference type="InterPro" id="IPR045851">
    <property type="entry name" value="AMP-bd_C_sf"/>
</dbReference>
<evidence type="ECO:0000313" key="17">
    <source>
        <dbReference type="Proteomes" id="UP000530320"/>
    </source>
</evidence>
<protein>
    <recommendedName>
        <fullName evidence="9">Flagellar M-ring protein</fullName>
    </recommendedName>
</protein>
<feature type="compositionally biased region" description="Polar residues" evidence="10">
    <location>
        <begin position="277"/>
        <end position="297"/>
    </location>
</feature>
<evidence type="ECO:0000259" key="13">
    <source>
        <dbReference type="Pfam" id="PF08345"/>
    </source>
</evidence>
<evidence type="ECO:0000256" key="8">
    <source>
        <dbReference type="ARBA" id="ARBA00023143"/>
    </source>
</evidence>
<keyword evidence="8 9" id="KW-0975">Bacterial flagellum</keyword>
<evidence type="ECO:0000313" key="14">
    <source>
        <dbReference type="EMBL" id="MBB2163080.1"/>
    </source>
</evidence>
<dbReference type="PIRSF" id="PIRSF004862">
    <property type="entry name" value="FliF"/>
    <property type="match status" value="1"/>
</dbReference>
<evidence type="ECO:0000256" key="7">
    <source>
        <dbReference type="ARBA" id="ARBA00023136"/>
    </source>
</evidence>
<evidence type="ECO:0000256" key="5">
    <source>
        <dbReference type="ARBA" id="ARBA00022692"/>
    </source>
</evidence>
<dbReference type="InterPro" id="IPR000067">
    <property type="entry name" value="FlgMring_FliF"/>
</dbReference>
<dbReference type="Proteomes" id="UP000561077">
    <property type="component" value="Unassembled WGS sequence"/>
</dbReference>
<dbReference type="PRINTS" id="PR01009">
    <property type="entry name" value="FLGMRINGFLIF"/>
</dbReference>
<keyword evidence="6 11" id="KW-1133">Transmembrane helix</keyword>
<keyword evidence="16" id="KW-0969">Cilium</keyword>
<keyword evidence="4" id="KW-1003">Cell membrane</keyword>
<organism evidence="16 17">
    <name type="scientific">Gluconacetobacter dulcium</name>
    <dbReference type="NCBI Taxonomy" id="2729096"/>
    <lineage>
        <taxon>Bacteria</taxon>
        <taxon>Pseudomonadati</taxon>
        <taxon>Pseudomonadota</taxon>
        <taxon>Alphaproteobacteria</taxon>
        <taxon>Acetobacterales</taxon>
        <taxon>Acetobacteraceae</taxon>
        <taxon>Gluconacetobacter</taxon>
    </lineage>
</organism>
<evidence type="ECO:0000313" key="16">
    <source>
        <dbReference type="EMBL" id="MBB2197457.1"/>
    </source>
</evidence>
<gene>
    <name evidence="16" type="primary">fliF</name>
    <name evidence="15" type="ORF">HLH25_00975</name>
    <name evidence="14" type="ORF">HLH26_00735</name>
    <name evidence="16" type="ORF">HLH44_08285</name>
</gene>
<dbReference type="GO" id="GO:0005886">
    <property type="term" value="C:plasma membrane"/>
    <property type="evidence" value="ECO:0007669"/>
    <property type="project" value="UniProtKB-SubCell"/>
</dbReference>
<dbReference type="AlphaFoldDB" id="A0A7W4JZA3"/>
<dbReference type="NCBIfam" id="TIGR00206">
    <property type="entry name" value="fliF"/>
    <property type="match status" value="1"/>
</dbReference>
<keyword evidence="18" id="KW-1185">Reference proteome</keyword>
<keyword evidence="16" id="KW-0966">Cell projection</keyword>
<dbReference type="Proteomes" id="UP000530320">
    <property type="component" value="Unassembled WGS sequence"/>
</dbReference>
<reference evidence="17 18" key="1">
    <citation type="submission" date="2020-04" db="EMBL/GenBank/DDBJ databases">
        <title>Description of novel Gluconacetobacter.</title>
        <authorList>
            <person name="Sombolestani A."/>
        </authorList>
    </citation>
    <scope>NUCLEOTIDE SEQUENCE [LARGE SCALE GENOMIC DNA]</scope>
    <source>
        <strain evidence="15 18">LMG 1728</strain>
        <strain evidence="14 19">LMG 1731</strain>
        <strain evidence="16 17">LMG 22058</strain>
    </source>
</reference>
<dbReference type="InterPro" id="IPR043427">
    <property type="entry name" value="YscJ/FliF"/>
</dbReference>
<dbReference type="GO" id="GO:0009431">
    <property type="term" value="C:bacterial-type flagellum basal body, MS ring"/>
    <property type="evidence" value="ECO:0007669"/>
    <property type="project" value="InterPro"/>
</dbReference>
<comment type="subcellular location">
    <subcellularLocation>
        <location evidence="1 9">Bacterial flagellum basal body</location>
    </subcellularLocation>
    <subcellularLocation>
        <location evidence="2">Cell membrane</location>
        <topology evidence="2">Multi-pass membrane protein</topology>
    </subcellularLocation>
</comment>
<evidence type="ECO:0000256" key="6">
    <source>
        <dbReference type="ARBA" id="ARBA00022989"/>
    </source>
</evidence>
<keyword evidence="5 11" id="KW-0812">Transmembrane</keyword>
<dbReference type="RefSeq" id="WP_182972272.1">
    <property type="nucleotide sequence ID" value="NZ_JABEQO010000001.1"/>
</dbReference>
<evidence type="ECO:0000256" key="11">
    <source>
        <dbReference type="SAM" id="Phobius"/>
    </source>
</evidence>
<dbReference type="Pfam" id="PF08345">
    <property type="entry name" value="YscJ_FliF_C"/>
    <property type="match status" value="1"/>
</dbReference>
<dbReference type="EMBL" id="JABEQN010000001">
    <property type="protein sequence ID" value="MBB2192225.1"/>
    <property type="molecule type" value="Genomic_DNA"/>
</dbReference>
<accession>A0A7W4JZA3</accession>
<dbReference type="Proteomes" id="UP000540490">
    <property type="component" value="Unassembled WGS sequence"/>
</dbReference>
<evidence type="ECO:0000313" key="15">
    <source>
        <dbReference type="EMBL" id="MBB2192225.1"/>
    </source>
</evidence>
<sequence length="551" mass="59360">MQNFLAGLKGLGRTRLMVMGAAAAVLLTAIGLFAFRGSGQSMALLYGGVDLNEAAHMVEDLTKAHIPNRTNSDGTSIYVPQNQVASARLLLAKDGLPSGGSVGYELFDKSATLTSTQFEQTINETRAMEGELERSIRLLQGVRNVRVHLVLPHRDLFSTQTSPSQASVVLDIGRGGRIAPDGIQAIQNLVAAAVPGLRPQNISIVDTRGDVLAKPGDPDSPDGQANSLEKFRHAEEQRLAQAAEEILIPTLGSGHVRARAAVTINTDEIHETEENYDPNQQVLRSQQTTSDKSVNTEATPNTTVANNLPNANANQNNRTGSNDDREEETDNYEIGKRVRIISQTRPRVSRISLAVLVDGTYSKDKAGNDVWKPLDTAEVERLTALVRTAVGYDKSRGDEVNVVSMRFMAEPEGAFGAESSSLFTRDTLIYVAEWVVPILLAVGAIFLAIRPILRRGKNLPELLATTPLETLPGAPPGAAAVGQIPGQPGPALAAVEGNVDDTVSIEGIEGKLRMAALTKVSDRIEQSPRETIFIIRNWLAAPDIKKGRDRE</sequence>
<dbReference type="PANTHER" id="PTHR30046:SF0">
    <property type="entry name" value="FLAGELLAR M-RING PROTEIN"/>
    <property type="match status" value="1"/>
</dbReference>
<feature type="transmembrane region" description="Helical" evidence="11">
    <location>
        <begin position="428"/>
        <end position="449"/>
    </location>
</feature>
<keyword evidence="7 11" id="KW-0472">Membrane</keyword>
<dbReference type="InterPro" id="IPR006182">
    <property type="entry name" value="FliF_N_dom"/>
</dbReference>
<evidence type="ECO:0000259" key="12">
    <source>
        <dbReference type="Pfam" id="PF01514"/>
    </source>
</evidence>
<feature type="compositionally biased region" description="Low complexity" evidence="10">
    <location>
        <begin position="298"/>
        <end position="320"/>
    </location>
</feature>
<dbReference type="GO" id="GO:0003774">
    <property type="term" value="F:cytoskeletal motor activity"/>
    <property type="evidence" value="ECO:0007669"/>
    <property type="project" value="InterPro"/>
</dbReference>
<evidence type="ECO:0000256" key="10">
    <source>
        <dbReference type="SAM" id="MobiDB-lite"/>
    </source>
</evidence>
<evidence type="ECO:0000256" key="1">
    <source>
        <dbReference type="ARBA" id="ARBA00004117"/>
    </source>
</evidence>
<evidence type="ECO:0000313" key="18">
    <source>
        <dbReference type="Proteomes" id="UP000540490"/>
    </source>
</evidence>
<name>A0A7W4JZA3_9PROT</name>
<comment type="function">
    <text evidence="9">The M ring may be actively involved in energy transduction.</text>
</comment>
<keyword evidence="16" id="KW-0282">Flagellum</keyword>
<feature type="region of interest" description="Disordered" evidence="10">
    <location>
        <begin position="269"/>
        <end position="331"/>
    </location>
</feature>
<evidence type="ECO:0000256" key="3">
    <source>
        <dbReference type="ARBA" id="ARBA00007971"/>
    </source>
</evidence>
<dbReference type="GO" id="GO:0071973">
    <property type="term" value="P:bacterial-type flagellum-dependent cell motility"/>
    <property type="evidence" value="ECO:0007669"/>
    <property type="project" value="InterPro"/>
</dbReference>
<dbReference type="InterPro" id="IPR013556">
    <property type="entry name" value="Flag_M-ring_C"/>
</dbReference>
<comment type="similarity">
    <text evidence="3 9">Belongs to the FliF family.</text>
</comment>
<dbReference type="PANTHER" id="PTHR30046">
    <property type="entry name" value="FLAGELLAR M-RING PROTEIN"/>
    <property type="match status" value="1"/>
</dbReference>
<dbReference type="Gene3D" id="3.30.300.30">
    <property type="match status" value="1"/>
</dbReference>
<evidence type="ECO:0000313" key="19">
    <source>
        <dbReference type="Proteomes" id="UP000561077"/>
    </source>
</evidence>
<dbReference type="EMBL" id="JABEQO010000001">
    <property type="protein sequence ID" value="MBB2163080.1"/>
    <property type="molecule type" value="Genomic_DNA"/>
</dbReference>
<comment type="caution">
    <text evidence="16">The sequence shown here is derived from an EMBL/GenBank/DDBJ whole genome shotgun (WGS) entry which is preliminary data.</text>
</comment>
<proteinExistence type="inferred from homology"/>
<feature type="domain" description="Flagellar M-ring N-terminal" evidence="12">
    <location>
        <begin position="40"/>
        <end position="213"/>
    </location>
</feature>
<dbReference type="Pfam" id="PF01514">
    <property type="entry name" value="YscJ_FliF"/>
    <property type="match status" value="1"/>
</dbReference>